<feature type="coiled-coil region" evidence="1">
    <location>
        <begin position="90"/>
        <end position="117"/>
    </location>
</feature>
<dbReference type="OrthoDB" id="10350472at2759"/>
<comment type="caution">
    <text evidence="3">The sequence shown here is derived from an EMBL/GenBank/DDBJ whole genome shotgun (WGS) entry which is preliminary data.</text>
</comment>
<evidence type="ECO:0000256" key="2">
    <source>
        <dbReference type="SAM" id="MobiDB-lite"/>
    </source>
</evidence>
<proteinExistence type="predicted"/>
<evidence type="ECO:0000313" key="4">
    <source>
        <dbReference type="Proteomes" id="UP001061958"/>
    </source>
</evidence>
<evidence type="ECO:0000256" key="1">
    <source>
        <dbReference type="SAM" id="Coils"/>
    </source>
</evidence>
<keyword evidence="4" id="KW-1185">Reference proteome</keyword>
<feature type="region of interest" description="Disordered" evidence="2">
    <location>
        <begin position="1"/>
        <end position="20"/>
    </location>
</feature>
<dbReference type="Proteomes" id="UP001061958">
    <property type="component" value="Unassembled WGS sequence"/>
</dbReference>
<dbReference type="EMBL" id="BQMJ01000008">
    <property type="protein sequence ID" value="GJQ09367.1"/>
    <property type="molecule type" value="Genomic_DNA"/>
</dbReference>
<organism evidence="3 4">
    <name type="scientific">Galdieria partita</name>
    <dbReference type="NCBI Taxonomy" id="83374"/>
    <lineage>
        <taxon>Eukaryota</taxon>
        <taxon>Rhodophyta</taxon>
        <taxon>Bangiophyceae</taxon>
        <taxon>Galdieriales</taxon>
        <taxon>Galdieriaceae</taxon>
        <taxon>Galdieria</taxon>
    </lineage>
</organism>
<protein>
    <submittedName>
        <fullName evidence="3">Uncharacterized protein</fullName>
    </submittedName>
</protein>
<accession>A0A9C7UNH6</accession>
<dbReference type="AlphaFoldDB" id="A0A9C7UNH6"/>
<reference evidence="3" key="2">
    <citation type="submission" date="2022-01" db="EMBL/GenBank/DDBJ databases">
        <authorList>
            <person name="Hirooka S."/>
            <person name="Miyagishima S.Y."/>
        </authorList>
    </citation>
    <scope>NUCLEOTIDE SEQUENCE</scope>
    <source>
        <strain evidence="3">NBRC 102759</strain>
    </source>
</reference>
<reference evidence="3" key="1">
    <citation type="journal article" date="2022" name="Proc. Natl. Acad. Sci. U.S.A.">
        <title>Life cycle and functional genomics of the unicellular red alga Galdieria for elucidating algal and plant evolution and industrial use.</title>
        <authorList>
            <person name="Hirooka S."/>
            <person name="Itabashi T."/>
            <person name="Ichinose T.M."/>
            <person name="Onuma R."/>
            <person name="Fujiwara T."/>
            <person name="Yamashita S."/>
            <person name="Jong L.W."/>
            <person name="Tomita R."/>
            <person name="Iwane A.H."/>
            <person name="Miyagishima S.Y."/>
        </authorList>
    </citation>
    <scope>NUCLEOTIDE SEQUENCE</scope>
    <source>
        <strain evidence="3">NBRC 102759</strain>
    </source>
</reference>
<keyword evidence="1" id="KW-0175">Coiled coil</keyword>
<gene>
    <name evidence="3" type="ORF">GpartN1_g1158.t1</name>
</gene>
<name>A0A9C7UNH6_9RHOD</name>
<evidence type="ECO:0000313" key="3">
    <source>
        <dbReference type="EMBL" id="GJQ09367.1"/>
    </source>
</evidence>
<sequence>MEEMTMDANTPTEPTAEDRGETLRETITKLGKVMETQICDKSSLELQQVLHPLNHLRTTEEVSQGLRRITRMMDRLLKYKADSSNDMSKLERLSRIRHSLRASKKQLETLTRQLQENSIVYRVNEISNSKHERLLARLELCSLCSECDFFVTRTDSSDGESIEATQKESSVDVVTISTTSLLIDISVHPEKGIHNVSFRFFSQSGEEFTDDKLCQTLESWLTLERFSLFEEKLKSVWKLDRIDQHMNKLDVVKLLHHLRLLFRIVCEYESSKLFPPIQDGHGWIVPDLEGIVDLFYTCSSHRQVIQQGFHYQEDWLDICQGCRSCMFGVVSVREESKEKEIFFPMQFPDRVELENKFPVDLQKWIGVGISAGLSFVLSLCFPIKMTLTTARLLYLCYEEECPCGYSYGKEWLEISHSHMPYVILEEALLEECGYPLLSSEESFHSTSDAWKIDRSVGVVVENGLEYSDGRKMTLTYSLPLRLSPRRRCIQVDCIPFLRIDKLITILGILRQQLVFNQLFQSLFCDCYVDGTLVASNKEPMKKDSSYTRLVTCYKGTSRESSVFGFEVVVHPPHLIELYIWRKQRRSEQLEGIQMKIAIGSHGVLKVSTNDEQHIGWFEDLLRAIGNIPICLFHLWEKREQQCSD</sequence>